<dbReference type="InterPro" id="IPR042174">
    <property type="entry name" value="RecF_2"/>
</dbReference>
<keyword evidence="6" id="KW-0234">DNA repair</keyword>
<comment type="similarity">
    <text evidence="6">Belongs to the RecF family.</text>
</comment>
<dbReference type="InterPro" id="IPR027417">
    <property type="entry name" value="P-loop_NTPase"/>
</dbReference>
<dbReference type="PROSITE" id="PS00617">
    <property type="entry name" value="RECF_1"/>
    <property type="match status" value="1"/>
</dbReference>
<proteinExistence type="inferred from homology"/>
<dbReference type="Proteomes" id="UP001225316">
    <property type="component" value="Unassembled WGS sequence"/>
</dbReference>
<sequence length="356" mass="39981">MRFLNLRLQNFRNIEFTELPLLGERHFLLGANGQGKSNLLEALGLATALRSFRTQTMAALPRKGFKEYSLVYQLQHELEGTIELEIHSGKGGRRVLIDGEKVTRLVEFIGRFPTVTLCSSDLMLLRGGPSERRRFMDLTLSVVNRAYYTALRDFHRGIAERNRLLKNGGSAAELSAFEAEIAPHASVIASYREQGMAQLRAVLCRVYDQIAEADEGPELDFRPNVDCRDVETYRRQLQDGRKRDQIMGATQRGPHRDDFHLALHVGGAREYASDGQQRGLCVALRIAQASFYREQLGLAPVLLADDVLGELDPVRREGFWRACPGDLQVVATGTELPSEPEQWSLARVEAGKALKF</sequence>
<organism evidence="7 8">
    <name type="scientific">Thalassobacterium maritimum</name>
    <dbReference type="NCBI Taxonomy" id="3041265"/>
    <lineage>
        <taxon>Bacteria</taxon>
        <taxon>Pseudomonadati</taxon>
        <taxon>Verrucomicrobiota</taxon>
        <taxon>Opitutia</taxon>
        <taxon>Puniceicoccales</taxon>
        <taxon>Coraliomargaritaceae</taxon>
        <taxon>Thalassobacterium</taxon>
    </lineage>
</organism>
<keyword evidence="4 6" id="KW-0067">ATP-binding</keyword>
<dbReference type="PANTHER" id="PTHR32182">
    <property type="entry name" value="DNA REPLICATION AND REPAIR PROTEIN RECF"/>
    <property type="match status" value="1"/>
</dbReference>
<evidence type="ECO:0000256" key="2">
    <source>
        <dbReference type="ARBA" id="ARBA00022705"/>
    </source>
</evidence>
<dbReference type="NCBIfam" id="TIGR00611">
    <property type="entry name" value="recf"/>
    <property type="match status" value="1"/>
</dbReference>
<evidence type="ECO:0000256" key="1">
    <source>
        <dbReference type="ARBA" id="ARBA00022490"/>
    </source>
</evidence>
<evidence type="ECO:0000256" key="6">
    <source>
        <dbReference type="HAMAP-Rule" id="MF_00365"/>
    </source>
</evidence>
<evidence type="ECO:0000313" key="8">
    <source>
        <dbReference type="Proteomes" id="UP001225316"/>
    </source>
</evidence>
<dbReference type="InterPro" id="IPR001238">
    <property type="entry name" value="DNA-binding_RecF"/>
</dbReference>
<accession>A0ABU1AYE3</accession>
<keyword evidence="1 6" id="KW-0963">Cytoplasm</keyword>
<dbReference type="Gene3D" id="3.40.50.300">
    <property type="entry name" value="P-loop containing nucleotide triphosphate hydrolases"/>
    <property type="match status" value="1"/>
</dbReference>
<dbReference type="SUPFAM" id="SSF52540">
    <property type="entry name" value="P-loop containing nucleoside triphosphate hydrolases"/>
    <property type="match status" value="1"/>
</dbReference>
<keyword evidence="2 6" id="KW-0235">DNA replication</keyword>
<dbReference type="HAMAP" id="MF_00365">
    <property type="entry name" value="RecF"/>
    <property type="match status" value="1"/>
</dbReference>
<keyword evidence="6" id="KW-0227">DNA damage</keyword>
<name>A0ABU1AYE3_9BACT</name>
<evidence type="ECO:0000256" key="3">
    <source>
        <dbReference type="ARBA" id="ARBA00022741"/>
    </source>
</evidence>
<comment type="function">
    <text evidence="6">The RecF protein is involved in DNA metabolism; it is required for DNA replication and normal SOS inducibility. RecF binds preferentially to single-stranded, linear DNA. It also seems to bind ATP.</text>
</comment>
<gene>
    <name evidence="6 7" type="primary">recF</name>
    <name evidence="7" type="ORF">QEH52_14090</name>
</gene>
<dbReference type="Gene3D" id="1.20.1050.90">
    <property type="entry name" value="RecF/RecN/SMC, N-terminal domain"/>
    <property type="match status" value="1"/>
</dbReference>
<keyword evidence="5 6" id="KW-0238">DNA-binding</keyword>
<keyword evidence="3 6" id="KW-0547">Nucleotide-binding</keyword>
<dbReference type="InterPro" id="IPR018078">
    <property type="entry name" value="DNA-binding_RecF_CS"/>
</dbReference>
<dbReference type="PANTHER" id="PTHR32182:SF0">
    <property type="entry name" value="DNA REPLICATION AND REPAIR PROTEIN RECF"/>
    <property type="match status" value="1"/>
</dbReference>
<evidence type="ECO:0000313" key="7">
    <source>
        <dbReference type="EMBL" id="MDQ8208652.1"/>
    </source>
</evidence>
<evidence type="ECO:0000256" key="5">
    <source>
        <dbReference type="ARBA" id="ARBA00023125"/>
    </source>
</evidence>
<keyword evidence="8" id="KW-1185">Reference proteome</keyword>
<keyword evidence="6" id="KW-0742">SOS response</keyword>
<evidence type="ECO:0000256" key="4">
    <source>
        <dbReference type="ARBA" id="ARBA00022840"/>
    </source>
</evidence>
<comment type="caution">
    <text evidence="7">The sequence shown here is derived from an EMBL/GenBank/DDBJ whole genome shotgun (WGS) entry which is preliminary data.</text>
</comment>
<dbReference type="RefSeq" id="WP_308951280.1">
    <property type="nucleotide sequence ID" value="NZ_JARXHW010000036.1"/>
</dbReference>
<comment type="subcellular location">
    <subcellularLocation>
        <location evidence="6">Cytoplasm</location>
    </subcellularLocation>
</comment>
<protein>
    <recommendedName>
        <fullName evidence="6">DNA replication and repair protein RecF</fullName>
    </recommendedName>
</protein>
<reference evidence="7 8" key="1">
    <citation type="submission" date="2023-04" db="EMBL/GenBank/DDBJ databases">
        <title>A novel bacteria isolated from coastal sediment.</title>
        <authorList>
            <person name="Liu X.-J."/>
            <person name="Du Z.-J."/>
        </authorList>
    </citation>
    <scope>NUCLEOTIDE SEQUENCE [LARGE SCALE GENOMIC DNA]</scope>
    <source>
        <strain evidence="7 8">SDUM461003</strain>
    </source>
</reference>
<feature type="binding site" evidence="6">
    <location>
        <begin position="30"/>
        <end position="37"/>
    </location>
    <ligand>
        <name>ATP</name>
        <dbReference type="ChEBI" id="CHEBI:30616"/>
    </ligand>
</feature>
<dbReference type="EMBL" id="JARXHW010000036">
    <property type="protein sequence ID" value="MDQ8208652.1"/>
    <property type="molecule type" value="Genomic_DNA"/>
</dbReference>